<dbReference type="KEGG" id="adin:H7849_19695"/>
<keyword evidence="1" id="KW-0479">Metal-binding</keyword>
<dbReference type="Proteomes" id="UP000515312">
    <property type="component" value="Chromosome"/>
</dbReference>
<dbReference type="SUPFAM" id="SSF51182">
    <property type="entry name" value="RmlC-like cupins"/>
    <property type="match status" value="1"/>
</dbReference>
<evidence type="ECO:0000259" key="2">
    <source>
        <dbReference type="Pfam" id="PF07883"/>
    </source>
</evidence>
<dbReference type="RefSeq" id="WP_186741815.1">
    <property type="nucleotide sequence ID" value="NZ_CP060394.1"/>
</dbReference>
<dbReference type="InterPro" id="IPR011051">
    <property type="entry name" value="RmlC_Cupin_sf"/>
</dbReference>
<evidence type="ECO:0000256" key="1">
    <source>
        <dbReference type="ARBA" id="ARBA00022723"/>
    </source>
</evidence>
<reference evidence="3 4" key="1">
    <citation type="submission" date="2020-08" db="EMBL/GenBank/DDBJ databases">
        <title>Edaphobacter telluris sp. nov. and Acidobacterium dinghuensis sp. nov., two acidobacteria isolated from forest soil.</title>
        <authorList>
            <person name="Fu J."/>
            <person name="Qiu L."/>
        </authorList>
    </citation>
    <scope>NUCLEOTIDE SEQUENCE [LARGE SCALE GENOMIC DNA]</scope>
    <source>
        <strain evidence="3">4Y35</strain>
    </source>
</reference>
<name>A0A7G8BFH3_9BACT</name>
<sequence length="113" mass="12657">MSEPVSVATAEHYVWGQVCDGWHLLRSDGLSIIEERMPAGSEGQRHWHERARQFFYVLEGELTMQFDDGAAVIRSRQGVEIAPGLPHQAKNCSGTDLRFLVVSQPPSHGDRQT</sequence>
<dbReference type="EMBL" id="CP060394">
    <property type="protein sequence ID" value="QNI31293.1"/>
    <property type="molecule type" value="Genomic_DNA"/>
</dbReference>
<organism evidence="3 4">
    <name type="scientific">Alloacidobacterium dinghuense</name>
    <dbReference type="NCBI Taxonomy" id="2763107"/>
    <lineage>
        <taxon>Bacteria</taxon>
        <taxon>Pseudomonadati</taxon>
        <taxon>Acidobacteriota</taxon>
        <taxon>Terriglobia</taxon>
        <taxon>Terriglobales</taxon>
        <taxon>Acidobacteriaceae</taxon>
        <taxon>Alloacidobacterium</taxon>
    </lineage>
</organism>
<gene>
    <name evidence="3" type="ORF">H7849_19695</name>
</gene>
<dbReference type="InterPro" id="IPR051610">
    <property type="entry name" value="GPI/OXD"/>
</dbReference>
<dbReference type="Pfam" id="PF07883">
    <property type="entry name" value="Cupin_2"/>
    <property type="match status" value="1"/>
</dbReference>
<accession>A0A7G8BFH3</accession>
<evidence type="ECO:0000313" key="3">
    <source>
        <dbReference type="EMBL" id="QNI31293.1"/>
    </source>
</evidence>
<dbReference type="GO" id="GO:0046872">
    <property type="term" value="F:metal ion binding"/>
    <property type="evidence" value="ECO:0007669"/>
    <property type="project" value="UniProtKB-KW"/>
</dbReference>
<dbReference type="PANTHER" id="PTHR35848">
    <property type="entry name" value="OXALATE-BINDING PROTEIN"/>
    <property type="match status" value="1"/>
</dbReference>
<dbReference type="InterPro" id="IPR013096">
    <property type="entry name" value="Cupin_2"/>
</dbReference>
<dbReference type="AlphaFoldDB" id="A0A7G8BFH3"/>
<protein>
    <submittedName>
        <fullName evidence="3">Cupin domain-containing protein</fullName>
    </submittedName>
</protein>
<dbReference type="PANTHER" id="PTHR35848:SF9">
    <property type="entry name" value="SLL1358 PROTEIN"/>
    <property type="match status" value="1"/>
</dbReference>
<feature type="domain" description="Cupin type-2" evidence="2">
    <location>
        <begin position="35"/>
        <end position="102"/>
    </location>
</feature>
<keyword evidence="4" id="KW-1185">Reference proteome</keyword>
<proteinExistence type="predicted"/>
<evidence type="ECO:0000313" key="4">
    <source>
        <dbReference type="Proteomes" id="UP000515312"/>
    </source>
</evidence>
<dbReference type="Gene3D" id="2.60.120.10">
    <property type="entry name" value="Jelly Rolls"/>
    <property type="match status" value="1"/>
</dbReference>
<dbReference type="InterPro" id="IPR014710">
    <property type="entry name" value="RmlC-like_jellyroll"/>
</dbReference>